<dbReference type="FunFam" id="3.40.20.10:FF:000043">
    <property type="entry name" value="macrophage-capping protein-like isoform X2"/>
    <property type="match status" value="1"/>
</dbReference>
<keyword evidence="4" id="KW-0963">Cytoplasm</keyword>
<reference evidence="14 15" key="1">
    <citation type="journal article" date="2021" name="Elife">
        <title>Chloroplast acquisition without the gene transfer in kleptoplastic sea slugs, Plakobranchus ocellatus.</title>
        <authorList>
            <person name="Maeda T."/>
            <person name="Takahashi S."/>
            <person name="Yoshida T."/>
            <person name="Shimamura S."/>
            <person name="Takaki Y."/>
            <person name="Nagai Y."/>
            <person name="Toyoda A."/>
            <person name="Suzuki Y."/>
            <person name="Arimoto A."/>
            <person name="Ishii H."/>
            <person name="Satoh N."/>
            <person name="Nishiyama T."/>
            <person name="Hasebe M."/>
            <person name="Maruyama T."/>
            <person name="Minagawa J."/>
            <person name="Obokata J."/>
            <person name="Shigenobu S."/>
        </authorList>
    </citation>
    <scope>NUCLEOTIDE SEQUENCE [LARGE SCALE GENOMIC DNA]</scope>
</reference>
<comment type="subunit">
    <text evidence="10">Interacts with actin monomers and filaments.</text>
</comment>
<dbReference type="PANTHER" id="PTHR11977">
    <property type="entry name" value="VILLIN"/>
    <property type="match status" value="1"/>
</dbReference>
<proteinExistence type="inferred from homology"/>
<evidence type="ECO:0000256" key="9">
    <source>
        <dbReference type="ARBA" id="ARBA00056258"/>
    </source>
</evidence>
<dbReference type="GO" id="GO:0015629">
    <property type="term" value="C:actin cytoskeleton"/>
    <property type="evidence" value="ECO:0007669"/>
    <property type="project" value="TreeGrafter"/>
</dbReference>
<dbReference type="GO" id="GO:0051693">
    <property type="term" value="P:actin filament capping"/>
    <property type="evidence" value="ECO:0007669"/>
    <property type="project" value="UniProtKB-KW"/>
</dbReference>
<dbReference type="Pfam" id="PF00626">
    <property type="entry name" value="Gelsolin"/>
    <property type="match status" value="3"/>
</dbReference>
<dbReference type="PRINTS" id="PR00597">
    <property type="entry name" value="GELSOLIN"/>
</dbReference>
<dbReference type="CDD" id="cd11289">
    <property type="entry name" value="gelsolin_S2_like"/>
    <property type="match status" value="1"/>
</dbReference>
<evidence type="ECO:0000256" key="10">
    <source>
        <dbReference type="ARBA" id="ARBA00063765"/>
    </source>
</evidence>
<comment type="similarity">
    <text evidence="2">Belongs to the villin/gelsolin family.</text>
</comment>
<dbReference type="InterPro" id="IPR007123">
    <property type="entry name" value="Gelsolin-like_dom"/>
</dbReference>
<evidence type="ECO:0000256" key="8">
    <source>
        <dbReference type="ARBA" id="ARBA00023212"/>
    </source>
</evidence>
<feature type="signal peptide" evidence="12">
    <location>
        <begin position="1"/>
        <end position="19"/>
    </location>
</feature>
<evidence type="ECO:0000256" key="1">
    <source>
        <dbReference type="ARBA" id="ARBA00004245"/>
    </source>
</evidence>
<feature type="domain" description="Gelsolin-like" evidence="13">
    <location>
        <begin position="147"/>
        <end position="224"/>
    </location>
</feature>
<comment type="function">
    <text evidence="9">Calcium-regulated protein that binds to the plus (or barbed) ends of actin monomers or filaments, preventing monomer exchange (end-blocking or capping). Can promote the assembly of monomers into filaments (nucleation) as well as sever existing filaments.</text>
</comment>
<dbReference type="PANTHER" id="PTHR11977:SF130">
    <property type="entry name" value="SEVERIN"/>
    <property type="match status" value="1"/>
</dbReference>
<keyword evidence="12" id="KW-0732">Signal</keyword>
<dbReference type="GO" id="GO:0005737">
    <property type="term" value="C:cytoplasm"/>
    <property type="evidence" value="ECO:0007669"/>
    <property type="project" value="TreeGrafter"/>
</dbReference>
<name>A0AAV3YR18_9GAST</name>
<dbReference type="CDD" id="cd11290">
    <property type="entry name" value="gelsolin_S1_like"/>
    <property type="match status" value="1"/>
</dbReference>
<evidence type="ECO:0000259" key="13">
    <source>
        <dbReference type="Pfam" id="PF00626"/>
    </source>
</evidence>
<dbReference type="Gene3D" id="3.40.20.10">
    <property type="entry name" value="Severin"/>
    <property type="match status" value="3"/>
</dbReference>
<keyword evidence="7" id="KW-0009">Actin-binding</keyword>
<feature type="chain" id="PRO_5043517404" description="Actin-modulator" evidence="12">
    <location>
        <begin position="20"/>
        <end position="448"/>
    </location>
</feature>
<protein>
    <recommendedName>
        <fullName evidence="11">Actin-modulator</fullName>
    </recommendedName>
</protein>
<dbReference type="Proteomes" id="UP000735302">
    <property type="component" value="Unassembled WGS sequence"/>
</dbReference>
<keyword evidence="6" id="KW-0106">Calcium</keyword>
<gene>
    <name evidence="14" type="ORF">PoB_001111200</name>
</gene>
<feature type="domain" description="Gelsolin-like" evidence="13">
    <location>
        <begin position="263"/>
        <end position="329"/>
    </location>
</feature>
<keyword evidence="3" id="KW-0117">Actin capping</keyword>
<evidence type="ECO:0000313" key="15">
    <source>
        <dbReference type="Proteomes" id="UP000735302"/>
    </source>
</evidence>
<keyword evidence="8" id="KW-0206">Cytoskeleton</keyword>
<evidence type="ECO:0000313" key="14">
    <source>
        <dbReference type="EMBL" id="GFN84606.1"/>
    </source>
</evidence>
<keyword evidence="5" id="KW-0677">Repeat</keyword>
<dbReference type="AlphaFoldDB" id="A0AAV3YR18"/>
<dbReference type="InterPro" id="IPR007122">
    <property type="entry name" value="Villin/Gelsolin"/>
</dbReference>
<comment type="caution">
    <text evidence="14">The sequence shown here is derived from an EMBL/GenBank/DDBJ whole genome shotgun (WGS) entry which is preliminary data.</text>
</comment>
<keyword evidence="15" id="KW-1185">Reference proteome</keyword>
<dbReference type="EMBL" id="BLXT01001319">
    <property type="protein sequence ID" value="GFN84606.1"/>
    <property type="molecule type" value="Genomic_DNA"/>
</dbReference>
<evidence type="ECO:0000256" key="3">
    <source>
        <dbReference type="ARBA" id="ARBA00022467"/>
    </source>
</evidence>
<comment type="subcellular location">
    <subcellularLocation>
        <location evidence="1">Cytoplasm</location>
        <location evidence="1">Cytoskeleton</location>
    </subcellularLocation>
</comment>
<evidence type="ECO:0000256" key="7">
    <source>
        <dbReference type="ARBA" id="ARBA00023203"/>
    </source>
</evidence>
<feature type="domain" description="Gelsolin-like" evidence="13">
    <location>
        <begin position="373"/>
        <end position="441"/>
    </location>
</feature>
<organism evidence="14 15">
    <name type="scientific">Plakobranchus ocellatus</name>
    <dbReference type="NCBI Taxonomy" id="259542"/>
    <lineage>
        <taxon>Eukaryota</taxon>
        <taxon>Metazoa</taxon>
        <taxon>Spiralia</taxon>
        <taxon>Lophotrochozoa</taxon>
        <taxon>Mollusca</taxon>
        <taxon>Gastropoda</taxon>
        <taxon>Heterobranchia</taxon>
        <taxon>Euthyneura</taxon>
        <taxon>Panpulmonata</taxon>
        <taxon>Sacoglossa</taxon>
        <taxon>Placobranchoidea</taxon>
        <taxon>Plakobranchidae</taxon>
        <taxon>Plakobranchus</taxon>
    </lineage>
</organism>
<sequence length="448" mass="50682">MLSISLVTTSMLLFVQLLGLKKISLITHSAVFAGLHSRLTGPLQIIGNKGQSFEKLWIRIPELFLLVRGSFFCLQASLCLLLSEKMAGLIKAKEYDWKDSNLALFGSDTERSVKKEAAQTEPAWKGAGQKVGLQIWRIVKFKVEAWPKEDYGKFYDGDSYIILNTYKEEGGDALLYDVHFWIGRHSTQDEYGTAAYKTVELDTLLDDVPIQHREVQDHESELFRSYFKTIELMQGGAESGFRQVKPTEYKPRLLHFHGDRHGVKVKQIERSAELLDSTDVYILDLGLKLIQWNGSGSNKDERFKAGQYLRAIVDRRAGKPKTEVLDEGSDDGEFKQYLDEAAVKHTSFSATNKTKELYRLSDASGKMNFSLEKSGAMKKSDLDSKDVFILDTKSELFVWIGRQTSLTEKQNAMTYAHNYLMKTDHPLVPVSCLKEGSNVKAFEMAIAA</sequence>
<evidence type="ECO:0000256" key="6">
    <source>
        <dbReference type="ARBA" id="ARBA00022837"/>
    </source>
</evidence>
<accession>A0AAV3YR18</accession>
<evidence type="ECO:0000256" key="2">
    <source>
        <dbReference type="ARBA" id="ARBA00008418"/>
    </source>
</evidence>
<dbReference type="GO" id="GO:0051015">
    <property type="term" value="F:actin filament binding"/>
    <property type="evidence" value="ECO:0007669"/>
    <property type="project" value="InterPro"/>
</dbReference>
<dbReference type="InterPro" id="IPR029006">
    <property type="entry name" value="ADF-H/Gelsolin-like_dom_sf"/>
</dbReference>
<dbReference type="CDD" id="cd11292">
    <property type="entry name" value="gelsolin_S3_like"/>
    <property type="match status" value="1"/>
</dbReference>
<dbReference type="SUPFAM" id="SSF55753">
    <property type="entry name" value="Actin depolymerizing proteins"/>
    <property type="match status" value="3"/>
</dbReference>
<dbReference type="GO" id="GO:0008154">
    <property type="term" value="P:actin polymerization or depolymerization"/>
    <property type="evidence" value="ECO:0007669"/>
    <property type="project" value="TreeGrafter"/>
</dbReference>
<dbReference type="SMART" id="SM00262">
    <property type="entry name" value="GEL"/>
    <property type="match status" value="3"/>
</dbReference>
<evidence type="ECO:0000256" key="11">
    <source>
        <dbReference type="ARBA" id="ARBA00083856"/>
    </source>
</evidence>
<evidence type="ECO:0000256" key="12">
    <source>
        <dbReference type="SAM" id="SignalP"/>
    </source>
</evidence>
<evidence type="ECO:0000256" key="4">
    <source>
        <dbReference type="ARBA" id="ARBA00022490"/>
    </source>
</evidence>
<evidence type="ECO:0000256" key="5">
    <source>
        <dbReference type="ARBA" id="ARBA00022737"/>
    </source>
</evidence>